<feature type="binding site" evidence="9">
    <location>
        <position position="390"/>
    </location>
    <ligand>
        <name>Mg(2+)</name>
        <dbReference type="ChEBI" id="CHEBI:18420"/>
    </ligand>
</feature>
<name>A0A0J6T708_9HYPH</name>
<comment type="pathway">
    <text evidence="9">Metabolic intermediate biosynthesis; acetyl-CoA biosynthesis; acetyl-CoA from acetate: step 1/2.</text>
</comment>
<keyword evidence="7 9" id="KW-0067">ATP-binding</keyword>
<evidence type="ECO:0000256" key="10">
    <source>
        <dbReference type="RuleBase" id="RU003835"/>
    </source>
</evidence>
<dbReference type="GO" id="GO:0005829">
    <property type="term" value="C:cytosol"/>
    <property type="evidence" value="ECO:0007669"/>
    <property type="project" value="TreeGrafter"/>
</dbReference>
<dbReference type="UniPathway" id="UPA00340">
    <property type="reaction ID" value="UER00458"/>
</dbReference>
<evidence type="ECO:0000256" key="5">
    <source>
        <dbReference type="ARBA" id="ARBA00022741"/>
    </source>
</evidence>
<dbReference type="EMBL" id="LABZ01000083">
    <property type="protein sequence ID" value="KMO41323.1"/>
    <property type="molecule type" value="Genomic_DNA"/>
</dbReference>
<evidence type="ECO:0000313" key="11">
    <source>
        <dbReference type="EMBL" id="KMO41323.1"/>
    </source>
</evidence>
<feature type="binding site" evidence="9">
    <location>
        <begin position="293"/>
        <end position="295"/>
    </location>
    <ligand>
        <name>ATP</name>
        <dbReference type="ChEBI" id="CHEBI:30616"/>
    </ligand>
</feature>
<dbReference type="PATRIC" id="fig|1187852.3.peg.6587"/>
<organism evidence="11 12">
    <name type="scientific">Methylobacterium tarhaniae</name>
    <dbReference type="NCBI Taxonomy" id="1187852"/>
    <lineage>
        <taxon>Bacteria</taxon>
        <taxon>Pseudomonadati</taxon>
        <taxon>Pseudomonadota</taxon>
        <taxon>Alphaproteobacteria</taxon>
        <taxon>Hyphomicrobiales</taxon>
        <taxon>Methylobacteriaceae</taxon>
        <taxon>Methylobacterium</taxon>
    </lineage>
</organism>
<dbReference type="InterPro" id="IPR023865">
    <property type="entry name" value="Aliphatic_acid_kinase_CS"/>
</dbReference>
<comment type="cofactor">
    <cofactor evidence="9">
        <name>Mg(2+)</name>
        <dbReference type="ChEBI" id="CHEBI:18420"/>
    </cofactor>
    <cofactor evidence="9">
        <name>Mn(2+)</name>
        <dbReference type="ChEBI" id="CHEBI:29035"/>
    </cofactor>
    <text evidence="9">Mg(2+). Can also accept Mn(2+).</text>
</comment>
<dbReference type="AlphaFoldDB" id="A0A0J6T708"/>
<comment type="similarity">
    <text evidence="1 9 10">Belongs to the acetokinase family.</text>
</comment>
<protein>
    <recommendedName>
        <fullName evidence="9">Acetate kinase</fullName>
        <ecNumber evidence="9">2.7.2.1</ecNumber>
    </recommendedName>
    <alternativeName>
        <fullName evidence="9">Acetokinase</fullName>
    </alternativeName>
</protein>
<dbReference type="PROSITE" id="PS01076">
    <property type="entry name" value="ACETATE_KINASE_2"/>
    <property type="match status" value="1"/>
</dbReference>
<dbReference type="GO" id="GO:0008776">
    <property type="term" value="F:acetate kinase activity"/>
    <property type="evidence" value="ECO:0007669"/>
    <property type="project" value="UniProtKB-UniRule"/>
</dbReference>
<dbReference type="InterPro" id="IPR004372">
    <property type="entry name" value="Ac/propionate_kinase"/>
</dbReference>
<dbReference type="PIRSF" id="PIRSF000722">
    <property type="entry name" value="Acetate_prop_kin"/>
    <property type="match status" value="1"/>
</dbReference>
<dbReference type="Pfam" id="PF00871">
    <property type="entry name" value="Acetate_kinase"/>
    <property type="match status" value="1"/>
</dbReference>
<dbReference type="InterPro" id="IPR043129">
    <property type="entry name" value="ATPase_NBD"/>
</dbReference>
<dbReference type="NCBIfam" id="TIGR00016">
    <property type="entry name" value="ackA"/>
    <property type="match status" value="1"/>
</dbReference>
<evidence type="ECO:0000256" key="6">
    <source>
        <dbReference type="ARBA" id="ARBA00022777"/>
    </source>
</evidence>
<dbReference type="PRINTS" id="PR00471">
    <property type="entry name" value="ACETATEKNASE"/>
</dbReference>
<dbReference type="HAMAP" id="MF_00020">
    <property type="entry name" value="Acetate_kinase"/>
    <property type="match status" value="1"/>
</dbReference>
<keyword evidence="2 9" id="KW-0963">Cytoplasm</keyword>
<dbReference type="GO" id="GO:0000287">
    <property type="term" value="F:magnesium ion binding"/>
    <property type="evidence" value="ECO:0007669"/>
    <property type="project" value="UniProtKB-UniRule"/>
</dbReference>
<comment type="caution">
    <text evidence="11">The sequence shown here is derived from an EMBL/GenBank/DDBJ whole genome shotgun (WGS) entry which is preliminary data.</text>
</comment>
<evidence type="ECO:0000256" key="9">
    <source>
        <dbReference type="HAMAP-Rule" id="MF_00020"/>
    </source>
</evidence>
<keyword evidence="5 9" id="KW-0547">Nucleotide-binding</keyword>
<dbReference type="EC" id="2.7.2.1" evidence="9"/>
<accession>A0A0J6T708</accession>
<reference evidence="11 12" key="1">
    <citation type="submission" date="2015-03" db="EMBL/GenBank/DDBJ databases">
        <title>Genome sequencing of Methylobacterium tarhaniae DSM 25844.</title>
        <authorList>
            <person name="Chaudhry V."/>
            <person name="Patil P.B."/>
        </authorList>
    </citation>
    <scope>NUCLEOTIDE SEQUENCE [LARGE SCALE GENOMIC DNA]</scope>
    <source>
        <strain evidence="11 12">DSM 25844</strain>
    </source>
</reference>
<dbReference type="SUPFAM" id="SSF53067">
    <property type="entry name" value="Actin-like ATPase domain"/>
    <property type="match status" value="2"/>
</dbReference>
<dbReference type="GO" id="GO:0006085">
    <property type="term" value="P:acetyl-CoA biosynthetic process"/>
    <property type="evidence" value="ECO:0007669"/>
    <property type="project" value="UniProtKB-UniRule"/>
</dbReference>
<proteinExistence type="inferred from homology"/>
<feature type="binding site" evidence="9">
    <location>
        <position position="16"/>
    </location>
    <ligand>
        <name>ATP</name>
        <dbReference type="ChEBI" id="CHEBI:30616"/>
    </ligand>
</feature>
<comment type="subcellular location">
    <subcellularLocation>
        <location evidence="9">Cytoplasm</location>
    </subcellularLocation>
</comment>
<feature type="binding site" evidence="9">
    <location>
        <begin position="340"/>
        <end position="344"/>
    </location>
    <ligand>
        <name>ATP</name>
        <dbReference type="ChEBI" id="CHEBI:30616"/>
    </ligand>
</feature>
<dbReference type="RefSeq" id="WP_048451285.1">
    <property type="nucleotide sequence ID" value="NZ_JBNNPJ010000021.1"/>
</dbReference>
<feature type="binding site" evidence="9">
    <location>
        <begin position="218"/>
        <end position="222"/>
    </location>
    <ligand>
        <name>ATP</name>
        <dbReference type="ChEBI" id="CHEBI:30616"/>
    </ligand>
</feature>
<feature type="binding site" evidence="9">
    <location>
        <position position="103"/>
    </location>
    <ligand>
        <name>substrate</name>
    </ligand>
</feature>
<keyword evidence="6 9" id="KW-0418">Kinase</keyword>
<dbReference type="InterPro" id="IPR000890">
    <property type="entry name" value="Aliphatic_acid_kin_short-chain"/>
</dbReference>
<dbReference type="Gene3D" id="3.30.420.40">
    <property type="match status" value="2"/>
</dbReference>
<dbReference type="GO" id="GO:0006083">
    <property type="term" value="P:acetate metabolic process"/>
    <property type="evidence" value="ECO:0007669"/>
    <property type="project" value="TreeGrafter"/>
</dbReference>
<evidence type="ECO:0000256" key="4">
    <source>
        <dbReference type="ARBA" id="ARBA00022723"/>
    </source>
</evidence>
<dbReference type="PANTHER" id="PTHR21060:SF21">
    <property type="entry name" value="ACETATE KINASE"/>
    <property type="match status" value="1"/>
</dbReference>
<comment type="subunit">
    <text evidence="9">Homodimer.</text>
</comment>
<dbReference type="GO" id="GO:0005524">
    <property type="term" value="F:ATP binding"/>
    <property type="evidence" value="ECO:0007669"/>
    <property type="project" value="UniProtKB-KW"/>
</dbReference>
<feature type="site" description="Transition state stabilizer" evidence="9">
    <location>
        <position position="251"/>
    </location>
</feature>
<evidence type="ECO:0000256" key="8">
    <source>
        <dbReference type="ARBA" id="ARBA00022842"/>
    </source>
</evidence>
<keyword evidence="8 9" id="KW-0460">Magnesium</keyword>
<dbReference type="OrthoDB" id="9802453at2"/>
<gene>
    <name evidence="9" type="primary">ackA</name>
    <name evidence="11" type="ORF">VQ03_12925</name>
</gene>
<evidence type="ECO:0000256" key="1">
    <source>
        <dbReference type="ARBA" id="ARBA00008748"/>
    </source>
</evidence>
<comment type="function">
    <text evidence="9">Catalyzes the formation of acetyl phosphate from acetate and ATP. Can also catalyze the reverse reaction.</text>
</comment>
<evidence type="ECO:0000313" key="12">
    <source>
        <dbReference type="Proteomes" id="UP000036449"/>
    </source>
</evidence>
<keyword evidence="12" id="KW-1185">Reference proteome</keyword>
<keyword evidence="4 9" id="KW-0479">Metal-binding</keyword>
<evidence type="ECO:0000256" key="3">
    <source>
        <dbReference type="ARBA" id="ARBA00022679"/>
    </source>
</evidence>
<feature type="site" description="Transition state stabilizer" evidence="9">
    <location>
        <position position="191"/>
    </location>
</feature>
<dbReference type="PANTHER" id="PTHR21060">
    <property type="entry name" value="ACETATE KINASE"/>
    <property type="match status" value="1"/>
</dbReference>
<feature type="active site" description="Proton donor/acceptor" evidence="9">
    <location>
        <position position="160"/>
    </location>
</feature>
<keyword evidence="3 9" id="KW-0808">Transferase</keyword>
<evidence type="ECO:0000256" key="7">
    <source>
        <dbReference type="ARBA" id="ARBA00022840"/>
    </source>
</evidence>
<feature type="binding site" evidence="9">
    <location>
        <position position="9"/>
    </location>
    <ligand>
        <name>Mg(2+)</name>
        <dbReference type="ChEBI" id="CHEBI:18420"/>
    </ligand>
</feature>
<dbReference type="Proteomes" id="UP000036449">
    <property type="component" value="Unassembled WGS sequence"/>
</dbReference>
<comment type="catalytic activity">
    <reaction evidence="9">
        <text>acetate + ATP = acetyl phosphate + ADP</text>
        <dbReference type="Rhea" id="RHEA:11352"/>
        <dbReference type="ChEBI" id="CHEBI:22191"/>
        <dbReference type="ChEBI" id="CHEBI:30089"/>
        <dbReference type="ChEBI" id="CHEBI:30616"/>
        <dbReference type="ChEBI" id="CHEBI:456216"/>
        <dbReference type="EC" id="2.7.2.1"/>
    </reaction>
</comment>
<evidence type="ECO:0000256" key="2">
    <source>
        <dbReference type="ARBA" id="ARBA00022490"/>
    </source>
</evidence>
<sequence>MIPAHLVLNAGSSSLKFQVFEADGLDAGDRRPGATGTPHRLYRGRVEGLGGTPRFVVRDGDGAVVADERPDGHAFGHEAALLHVAAWLRAHRGGHRLAAVGHRVVHGGIAYDAPLRVDDAVMRELERLVPLAPLHQPHNLKPIRVVQRRFPELPQVACFDTAFHRGQPEVAQLFALPAEVTARGVRRYGFHGLSYASIAAALRERAPALAQGRTIVAHLGSGASLCALHRGRSIATTMGFSALDGLPMGTRCGSLDPGVVFFLLREMRLAPDEAERMLYTRSGLLGVSGLSNDMRILRAHAATDSGAREAIDLFVYRIGRELGSLVAALGGVDGLVFTGGIGENDAATRAEVLRGAAWAGFRLDEAGNDAGGPLLTRGPGPQAFVIPTDEEAMIAHGMRAVLAPASGPAP</sequence>